<organism evidence="1 2">
    <name type="scientific">Rubroshorea leprosula</name>
    <dbReference type="NCBI Taxonomy" id="152421"/>
    <lineage>
        <taxon>Eukaryota</taxon>
        <taxon>Viridiplantae</taxon>
        <taxon>Streptophyta</taxon>
        <taxon>Embryophyta</taxon>
        <taxon>Tracheophyta</taxon>
        <taxon>Spermatophyta</taxon>
        <taxon>Magnoliopsida</taxon>
        <taxon>eudicotyledons</taxon>
        <taxon>Gunneridae</taxon>
        <taxon>Pentapetalae</taxon>
        <taxon>rosids</taxon>
        <taxon>malvids</taxon>
        <taxon>Malvales</taxon>
        <taxon>Dipterocarpaceae</taxon>
        <taxon>Rubroshorea</taxon>
    </lineage>
</organism>
<protein>
    <submittedName>
        <fullName evidence="1">Uncharacterized protein</fullName>
    </submittedName>
</protein>
<sequence>MAGKRSPTPRGSGSPSRMQMWEMQFSDVEVAAKVAAKVDSP</sequence>
<comment type="caution">
    <text evidence="1">The sequence shown here is derived from an EMBL/GenBank/DDBJ whole genome shotgun (WGS) entry which is preliminary data.</text>
</comment>
<dbReference type="EMBL" id="BPVZ01000397">
    <property type="protein sequence ID" value="GKV50795.1"/>
    <property type="molecule type" value="Genomic_DNA"/>
</dbReference>
<evidence type="ECO:0000313" key="2">
    <source>
        <dbReference type="Proteomes" id="UP001054252"/>
    </source>
</evidence>
<proteinExistence type="predicted"/>
<dbReference type="AlphaFoldDB" id="A0AAV5MLU3"/>
<accession>A0AAV5MLU3</accession>
<name>A0AAV5MLU3_9ROSI</name>
<evidence type="ECO:0000313" key="1">
    <source>
        <dbReference type="EMBL" id="GKV50795.1"/>
    </source>
</evidence>
<reference evidence="1 2" key="1">
    <citation type="journal article" date="2021" name="Commun. Biol.">
        <title>The genome of Shorea leprosula (Dipterocarpaceae) highlights the ecological relevance of drought in aseasonal tropical rainforests.</title>
        <authorList>
            <person name="Ng K.K.S."/>
            <person name="Kobayashi M.J."/>
            <person name="Fawcett J.A."/>
            <person name="Hatakeyama M."/>
            <person name="Paape T."/>
            <person name="Ng C.H."/>
            <person name="Ang C.C."/>
            <person name="Tnah L.H."/>
            <person name="Lee C.T."/>
            <person name="Nishiyama T."/>
            <person name="Sese J."/>
            <person name="O'Brien M.J."/>
            <person name="Copetti D."/>
            <person name="Mohd Noor M.I."/>
            <person name="Ong R.C."/>
            <person name="Putra M."/>
            <person name="Sireger I.Z."/>
            <person name="Indrioko S."/>
            <person name="Kosugi Y."/>
            <person name="Izuno A."/>
            <person name="Isagi Y."/>
            <person name="Lee S.L."/>
            <person name="Shimizu K.K."/>
        </authorList>
    </citation>
    <scope>NUCLEOTIDE SEQUENCE [LARGE SCALE GENOMIC DNA]</scope>
    <source>
        <strain evidence="1">214</strain>
    </source>
</reference>
<dbReference type="Proteomes" id="UP001054252">
    <property type="component" value="Unassembled WGS sequence"/>
</dbReference>
<gene>
    <name evidence="1" type="ORF">SLEP1_g57489</name>
</gene>
<keyword evidence="2" id="KW-1185">Reference proteome</keyword>